<keyword evidence="3" id="KW-1003">Cell membrane</keyword>
<reference evidence="8" key="1">
    <citation type="submission" date="2022-09" db="EMBL/GenBank/DDBJ databases">
        <title>Diverse halophilic archaea isolated from saline environments.</title>
        <authorList>
            <person name="Cui H.-L."/>
        </authorList>
    </citation>
    <scope>NUCLEOTIDE SEQUENCE</scope>
    <source>
        <strain evidence="8">ZS-35-S2</strain>
    </source>
</reference>
<accession>A0A9E7U5Q3</accession>
<feature type="transmembrane region" description="Helical" evidence="7">
    <location>
        <begin position="255"/>
        <end position="278"/>
    </location>
</feature>
<comment type="similarity">
    <text evidence="2">Belongs to the UPF0104 family.</text>
</comment>
<evidence type="ECO:0000256" key="1">
    <source>
        <dbReference type="ARBA" id="ARBA00004651"/>
    </source>
</evidence>
<evidence type="ECO:0000256" key="5">
    <source>
        <dbReference type="ARBA" id="ARBA00022989"/>
    </source>
</evidence>
<evidence type="ECO:0000256" key="4">
    <source>
        <dbReference type="ARBA" id="ARBA00022692"/>
    </source>
</evidence>
<proteinExistence type="inferred from homology"/>
<feature type="transmembrane region" description="Helical" evidence="7">
    <location>
        <begin position="7"/>
        <end position="29"/>
    </location>
</feature>
<evidence type="ECO:0000313" key="9">
    <source>
        <dbReference type="Proteomes" id="UP001057580"/>
    </source>
</evidence>
<dbReference type="GO" id="GO:0005886">
    <property type="term" value="C:plasma membrane"/>
    <property type="evidence" value="ECO:0007669"/>
    <property type="project" value="UniProtKB-SubCell"/>
</dbReference>
<keyword evidence="9" id="KW-1185">Reference proteome</keyword>
<dbReference type="InterPro" id="IPR022791">
    <property type="entry name" value="L-PG_synthase/AglD"/>
</dbReference>
<feature type="transmembrane region" description="Helical" evidence="7">
    <location>
        <begin position="226"/>
        <end position="249"/>
    </location>
</feature>
<dbReference type="RefSeq" id="WP_260594751.1">
    <property type="nucleotide sequence ID" value="NZ_CP104003.1"/>
</dbReference>
<evidence type="ECO:0000313" key="8">
    <source>
        <dbReference type="EMBL" id="UWM55650.1"/>
    </source>
</evidence>
<feature type="transmembrane region" description="Helical" evidence="7">
    <location>
        <begin position="285"/>
        <end position="308"/>
    </location>
</feature>
<feature type="transmembrane region" description="Helical" evidence="7">
    <location>
        <begin position="35"/>
        <end position="55"/>
    </location>
</feature>
<evidence type="ECO:0000256" key="7">
    <source>
        <dbReference type="SAM" id="Phobius"/>
    </source>
</evidence>
<keyword evidence="5 7" id="KW-1133">Transmembrane helix</keyword>
<feature type="transmembrane region" description="Helical" evidence="7">
    <location>
        <begin position="314"/>
        <end position="331"/>
    </location>
</feature>
<dbReference type="AlphaFoldDB" id="A0A9E7U5Q3"/>
<feature type="transmembrane region" description="Helical" evidence="7">
    <location>
        <begin position="153"/>
        <end position="173"/>
    </location>
</feature>
<sequence length="342" mass="34675">MRRLVRFLAGVALGALGLAVYLYTVGVGAVLDRAAAVTATALVLVVLLVVLEGVADGIGVWASVRPLNGGLSVPQSVQFALAGDFFDILSPAGPVSSEPIMAQFVGATTETSYSEALGVRSVAKYVKSGAQLVLSALLGLAVLTGRADTRSLLYVLGGALLTVVAVGIGLVLFRTALSKGVVRAATPVVSRVSALYRDEPHDRAAVQDAVDRFRARVGEFRTRPGLLALVALGGLLEQLLTATALWVALDGTGQTAALLPIVVLVPLPQAASVVPIPASLGAYDLLLSGALAVVAGVAVVPATAAVLLVRTASIPFGVGVGGVCAAFMRGWRPGTGPTVDAD</sequence>
<dbReference type="Pfam" id="PF03706">
    <property type="entry name" value="LPG_synthase_TM"/>
    <property type="match status" value="1"/>
</dbReference>
<evidence type="ECO:0000256" key="6">
    <source>
        <dbReference type="ARBA" id="ARBA00023136"/>
    </source>
</evidence>
<organism evidence="8 9">
    <name type="scientific">Salinirubellus salinus</name>
    <dbReference type="NCBI Taxonomy" id="1364945"/>
    <lineage>
        <taxon>Archaea</taxon>
        <taxon>Methanobacteriati</taxon>
        <taxon>Methanobacteriota</taxon>
        <taxon>Stenosarchaea group</taxon>
        <taxon>Halobacteria</taxon>
        <taxon>Halobacteriales</taxon>
        <taxon>Natronomonadaceae</taxon>
        <taxon>Salinirubellus</taxon>
    </lineage>
</organism>
<dbReference type="Proteomes" id="UP001057580">
    <property type="component" value="Chromosome"/>
</dbReference>
<gene>
    <name evidence="8" type="ORF">N0B31_05040</name>
</gene>
<comment type="subcellular location">
    <subcellularLocation>
        <location evidence="1">Cell membrane</location>
        <topology evidence="1">Multi-pass membrane protein</topology>
    </subcellularLocation>
</comment>
<dbReference type="PANTHER" id="PTHR39087">
    <property type="entry name" value="UPF0104 MEMBRANE PROTEIN MJ1595"/>
    <property type="match status" value="1"/>
</dbReference>
<dbReference type="PANTHER" id="PTHR39087:SF2">
    <property type="entry name" value="UPF0104 MEMBRANE PROTEIN MJ1595"/>
    <property type="match status" value="1"/>
</dbReference>
<dbReference type="GeneID" id="74941764"/>
<evidence type="ECO:0000256" key="3">
    <source>
        <dbReference type="ARBA" id="ARBA00022475"/>
    </source>
</evidence>
<keyword evidence="6 7" id="KW-0472">Membrane</keyword>
<protein>
    <submittedName>
        <fullName evidence="8">Flippase-like domain-containing protein</fullName>
    </submittedName>
</protein>
<keyword evidence="4 7" id="KW-0812">Transmembrane</keyword>
<name>A0A9E7U5Q3_9EURY</name>
<dbReference type="KEGG" id="ssai:N0B31_05040"/>
<evidence type="ECO:0000256" key="2">
    <source>
        <dbReference type="ARBA" id="ARBA00011061"/>
    </source>
</evidence>
<dbReference type="EMBL" id="CP104003">
    <property type="protein sequence ID" value="UWM55650.1"/>
    <property type="molecule type" value="Genomic_DNA"/>
</dbReference>